<sequence length="91" mass="10112">MQSASDPFGHQEREVKPYDRWGPLPTVNQVEAIYRAVGYSYEAGDFPDDMDDYTYAFVQGDGGLLNALLALKRAVCLLDVQAAERRRGQAG</sequence>
<evidence type="ECO:0000256" key="1">
    <source>
        <dbReference type="SAM" id="MobiDB-lite"/>
    </source>
</evidence>
<proteinExistence type="predicted"/>
<dbReference type="OrthoDB" id="37280at10239"/>
<dbReference type="Proteomes" id="UP000015551">
    <property type="component" value="Segment"/>
</dbReference>
<evidence type="ECO:0000313" key="3">
    <source>
        <dbReference type="Proteomes" id="UP000015551"/>
    </source>
</evidence>
<dbReference type="RefSeq" id="YP_008408758.1">
    <property type="nucleotide sequence ID" value="NC_022052.1"/>
</dbReference>
<dbReference type="KEGG" id="vg:16548070"/>
<evidence type="ECO:0000313" key="2">
    <source>
        <dbReference type="EMBL" id="AGT12708.1"/>
    </source>
</evidence>
<accession>S5YMN4</accession>
<dbReference type="GeneID" id="16548070"/>
<gene>
    <name evidence="2" type="primary">102</name>
    <name evidence="2" type="ORF">PBI_WHIRLWIND_102</name>
</gene>
<dbReference type="EMBL" id="KF024725">
    <property type="protein sequence ID" value="AGT12708.1"/>
    <property type="molecule type" value="Genomic_DNA"/>
</dbReference>
<protein>
    <submittedName>
        <fullName evidence="2">Uncharacterized protein</fullName>
    </submittedName>
</protein>
<keyword evidence="3" id="KW-1185">Reference proteome</keyword>
<reference evidence="2 3" key="1">
    <citation type="submission" date="2013-05" db="EMBL/GenBank/DDBJ databases">
        <authorList>
            <person name="Williams P.R."/>
            <person name="Bowman C.A."/>
            <person name="Russell D.A."/>
            <person name="Jacobs-Sera D."/>
            <person name="Hendrix R.W."/>
            <person name="Hatfull G.F."/>
        </authorList>
    </citation>
    <scope>NUCLEOTIDE SEQUENCE [LARGE SCALE GENOMIC DNA]</scope>
</reference>
<feature type="region of interest" description="Disordered" evidence="1">
    <location>
        <begin position="1"/>
        <end position="21"/>
    </location>
</feature>
<organism evidence="2 3">
    <name type="scientific">Mycobacterium phage Whirlwind</name>
    <dbReference type="NCBI Taxonomy" id="1340826"/>
    <lineage>
        <taxon>Viruses</taxon>
        <taxon>Duplodnaviria</taxon>
        <taxon>Heunggongvirae</taxon>
        <taxon>Uroviricota</taxon>
        <taxon>Caudoviricetes</taxon>
        <taxon>Vilmaviridae</taxon>
        <taxon>Lclasvirinae</taxon>
        <taxon>Lumosvirus</taxon>
        <taxon>Lumosvirus whirlwind</taxon>
    </lineage>
</organism>
<name>S5YMN4_9CAUD</name>
<feature type="compositionally biased region" description="Basic and acidic residues" evidence="1">
    <location>
        <begin position="9"/>
        <end position="19"/>
    </location>
</feature>